<organism evidence="1 2">
    <name type="scientific">Glarea lozoyensis (strain ATCC 74030 / MF5533)</name>
    <dbReference type="NCBI Taxonomy" id="1104152"/>
    <lineage>
        <taxon>Eukaryota</taxon>
        <taxon>Fungi</taxon>
        <taxon>Dikarya</taxon>
        <taxon>Ascomycota</taxon>
        <taxon>Pezizomycotina</taxon>
        <taxon>Leotiomycetes</taxon>
        <taxon>Helotiales</taxon>
        <taxon>Helotiaceae</taxon>
        <taxon>Glarea</taxon>
    </lineage>
</organism>
<dbReference type="EMBL" id="AGUE01000276">
    <property type="protein sequence ID" value="EHK96133.1"/>
    <property type="molecule type" value="Genomic_DNA"/>
</dbReference>
<evidence type="ECO:0000313" key="2">
    <source>
        <dbReference type="Proteomes" id="UP000005446"/>
    </source>
</evidence>
<sequence>MSVGMRGINLIGIGGSTLSMGGNGAYVNHTGVLITGTPAPYDVIPPDQGGGCVTTGPFSKYFPHSFLLSSIIHLPPVSLLFSR</sequence>
<dbReference type="InterPro" id="IPR008922">
    <property type="entry name" value="Di-copper_centre_dom_sf"/>
</dbReference>
<gene>
    <name evidence="1" type="ORF">M7I_8168</name>
</gene>
<name>H0EZA5_GLAL7</name>
<dbReference type="AlphaFoldDB" id="H0EZA5"/>
<proteinExistence type="predicted"/>
<dbReference type="Proteomes" id="UP000005446">
    <property type="component" value="Unassembled WGS sequence"/>
</dbReference>
<keyword evidence="2" id="KW-1185">Reference proteome</keyword>
<comment type="caution">
    <text evidence="1">The sequence shown here is derived from an EMBL/GenBank/DDBJ whole genome shotgun (WGS) entry which is preliminary data.</text>
</comment>
<reference evidence="1 2" key="1">
    <citation type="journal article" date="2012" name="Eukaryot. Cell">
        <title>Genome sequence of the fungus Glarea lozoyensis: the first genome sequence of a species from the Helotiaceae family.</title>
        <authorList>
            <person name="Youssar L."/>
            <person name="Gruening B.A."/>
            <person name="Erxleben A."/>
            <person name="Guenther S."/>
            <person name="Huettel W."/>
        </authorList>
    </citation>
    <scope>NUCLEOTIDE SEQUENCE [LARGE SCALE GENOMIC DNA]</scope>
    <source>
        <strain evidence="2">ATCC 74030 / MF5533</strain>
    </source>
</reference>
<dbReference type="HOGENOM" id="CLU_2542788_0_0_1"/>
<evidence type="ECO:0000313" key="1">
    <source>
        <dbReference type="EMBL" id="EHK96133.1"/>
    </source>
</evidence>
<dbReference type="InParanoid" id="H0EZA5"/>
<accession>H0EZA5</accession>
<protein>
    <submittedName>
        <fullName evidence="1">Uncharacterized protein</fullName>
    </submittedName>
</protein>
<dbReference type="Gene3D" id="1.10.1280.10">
    <property type="entry name" value="Di-copper center containing domain from catechol oxidase"/>
    <property type="match status" value="1"/>
</dbReference>